<dbReference type="Proteomes" id="UP000245909">
    <property type="component" value="Unassembled WGS sequence"/>
</dbReference>
<feature type="binding site" evidence="6 8">
    <location>
        <position position="266"/>
    </location>
    <ligand>
        <name>S-adenosyl-L-methionine</name>
        <dbReference type="ChEBI" id="CHEBI:59789"/>
    </ligand>
</feature>
<evidence type="ECO:0000256" key="3">
    <source>
        <dbReference type="ARBA" id="ARBA00022603"/>
    </source>
</evidence>
<sequence>MNKLALYCRIGFEKEVAAEITDKAAEQGVFGFARVQENSGYVIFECYQAGEADRLAREIPFNQLIFARQMIVVFELLTDLSAEDRISPIIAKFQEIQPHFNLKQSTEIWVETADTNEAKALSTFCRKFTVPLRQALREQGWLRFKEVKKSGITLHCFFLQSSACYVGYSYNANHSAHYMGIPRLKFPADAPSRSTLKLDDAILTFIPKEEESKRFTAEMIGVDLGACPGGWTYQLVRRGLFVYAVDHGKMAASLHDTGRIEHCPEDGFKFQPPKRKRIDWLVCDMVEQPSRIIHLITKWLVNGWCKETIFNLKLPMKKRYNEVQTCLQTLADALAHHQLKFRIQAKHLYHDREEITVHVQLKDANKG</sequence>
<feature type="active site" description="Proton acceptor" evidence="6 7">
    <location>
        <position position="313"/>
    </location>
</feature>
<dbReference type="InterPro" id="IPR002877">
    <property type="entry name" value="RNA_MeTrfase_FtsJ_dom"/>
</dbReference>
<comment type="similarity">
    <text evidence="6">Belongs to the class I-like SAM-binding methyltransferase superfamily. RNA methyltransferase RlmE family. RlmM subfamily.</text>
</comment>
<keyword evidence="5 6" id="KW-0949">S-adenosyl-L-methionine</keyword>
<reference evidence="12 13" key="1">
    <citation type="submission" date="2018-05" db="EMBL/GenBank/DDBJ databases">
        <title>Genomic Encyclopedia of Type Strains, Phase IV (KMG-IV): sequencing the most valuable type-strain genomes for metagenomic binning, comparative biology and taxonomic classification.</title>
        <authorList>
            <person name="Goeker M."/>
        </authorList>
    </citation>
    <scope>NUCLEOTIDE SEQUENCE [LARGE SCALE GENOMIC DNA]</scope>
    <source>
        <strain evidence="12 13">DSM 22999</strain>
    </source>
</reference>
<feature type="domain" description="Ribosomal RNA methyltransferase FtsJ" evidence="9">
    <location>
        <begin position="192"/>
        <end position="287"/>
    </location>
</feature>
<evidence type="ECO:0000313" key="12">
    <source>
        <dbReference type="EMBL" id="PVX40595.1"/>
    </source>
</evidence>
<organism evidence="12 13">
    <name type="scientific">Alitibacter langaaensis DSM 22999</name>
    <dbReference type="NCBI Taxonomy" id="1122935"/>
    <lineage>
        <taxon>Bacteria</taxon>
        <taxon>Pseudomonadati</taxon>
        <taxon>Pseudomonadota</taxon>
        <taxon>Gammaproteobacteria</taxon>
        <taxon>Pasteurellales</taxon>
        <taxon>Pasteurellaceae</taxon>
        <taxon>Alitibacter</taxon>
    </lineage>
</organism>
<dbReference type="GO" id="GO:0006364">
    <property type="term" value="P:rRNA processing"/>
    <property type="evidence" value="ECO:0007669"/>
    <property type="project" value="UniProtKB-UniRule"/>
</dbReference>
<feature type="binding site" evidence="6 8">
    <location>
        <position position="194"/>
    </location>
    <ligand>
        <name>S-adenosyl-L-methionine</name>
        <dbReference type="ChEBI" id="CHEBI:59789"/>
    </ligand>
</feature>
<dbReference type="InterPro" id="IPR029063">
    <property type="entry name" value="SAM-dependent_MTases_sf"/>
</dbReference>
<dbReference type="AlphaFoldDB" id="A0A2U0TAE7"/>
<evidence type="ECO:0000256" key="1">
    <source>
        <dbReference type="ARBA" id="ARBA00022490"/>
    </source>
</evidence>
<dbReference type="GO" id="GO:0008757">
    <property type="term" value="F:S-adenosylmethionine-dependent methyltransferase activity"/>
    <property type="evidence" value="ECO:0007669"/>
    <property type="project" value="UniProtKB-UniRule"/>
</dbReference>
<dbReference type="Gene3D" id="3.30.70.2810">
    <property type="match status" value="1"/>
</dbReference>
<accession>A0A2U0TAE7</accession>
<dbReference type="Pfam" id="PF21239">
    <property type="entry name" value="RLMM_N"/>
    <property type="match status" value="1"/>
</dbReference>
<comment type="subcellular location">
    <subcellularLocation>
        <location evidence="6">Cytoplasm</location>
    </subcellularLocation>
</comment>
<dbReference type="InterPro" id="IPR048646">
    <property type="entry name" value="RlmM_THUMP-like"/>
</dbReference>
<dbReference type="PIRSF" id="PIRSF028774">
    <property type="entry name" value="UCP028774"/>
    <property type="match status" value="1"/>
</dbReference>
<dbReference type="GO" id="GO:0032259">
    <property type="term" value="P:methylation"/>
    <property type="evidence" value="ECO:0007669"/>
    <property type="project" value="UniProtKB-KW"/>
</dbReference>
<evidence type="ECO:0000256" key="8">
    <source>
        <dbReference type="PIRSR" id="PIRSR028774-2"/>
    </source>
</evidence>
<feature type="binding site" evidence="6 8">
    <location>
        <position position="246"/>
    </location>
    <ligand>
        <name>S-adenosyl-L-methionine</name>
        <dbReference type="ChEBI" id="CHEBI:59789"/>
    </ligand>
</feature>
<evidence type="ECO:0000259" key="9">
    <source>
        <dbReference type="Pfam" id="PF01728"/>
    </source>
</evidence>
<comment type="catalytic activity">
    <reaction evidence="6">
        <text>cytidine(2498) in 23S rRNA + S-adenosyl-L-methionine = 2'-O-methylcytidine(2498) in 23S rRNA + S-adenosyl-L-homocysteine + H(+)</text>
        <dbReference type="Rhea" id="RHEA:42788"/>
        <dbReference type="Rhea" id="RHEA-COMP:10244"/>
        <dbReference type="Rhea" id="RHEA-COMP:10245"/>
        <dbReference type="ChEBI" id="CHEBI:15378"/>
        <dbReference type="ChEBI" id="CHEBI:57856"/>
        <dbReference type="ChEBI" id="CHEBI:59789"/>
        <dbReference type="ChEBI" id="CHEBI:74495"/>
        <dbReference type="ChEBI" id="CHEBI:82748"/>
        <dbReference type="EC" id="2.1.1.186"/>
    </reaction>
</comment>
<name>A0A2U0TAE7_9PAST</name>
<comment type="subunit">
    <text evidence="6">Monomer.</text>
</comment>
<evidence type="ECO:0000256" key="5">
    <source>
        <dbReference type="ARBA" id="ARBA00022691"/>
    </source>
</evidence>
<protein>
    <recommendedName>
        <fullName evidence="6">Ribosomal RNA large subunit methyltransferase M</fullName>
        <ecNumber evidence="6">2.1.1.186</ecNumber>
    </recommendedName>
    <alternativeName>
        <fullName evidence="6">23S rRNA (cytidine2498-2'-O)-methyltransferase</fullName>
    </alternativeName>
    <alternativeName>
        <fullName evidence="6">23S rRNA 2'-O-ribose methyltransferase RlmM</fullName>
    </alternativeName>
</protein>
<evidence type="ECO:0000259" key="11">
    <source>
        <dbReference type="Pfam" id="PF21239"/>
    </source>
</evidence>
<evidence type="ECO:0000256" key="6">
    <source>
        <dbReference type="HAMAP-Rule" id="MF_01551"/>
    </source>
</evidence>
<dbReference type="EC" id="2.1.1.186" evidence="6"/>
<dbReference type="RefSeq" id="WP_116631456.1">
    <property type="nucleotide sequence ID" value="NZ_QENU01000003.1"/>
</dbReference>
<keyword evidence="4 6" id="KW-0808">Transferase</keyword>
<dbReference type="SUPFAM" id="SSF53335">
    <property type="entry name" value="S-adenosyl-L-methionine-dependent methyltransferases"/>
    <property type="match status" value="1"/>
</dbReference>
<evidence type="ECO:0000256" key="4">
    <source>
        <dbReference type="ARBA" id="ARBA00022679"/>
    </source>
</evidence>
<dbReference type="NCBIfam" id="NF008734">
    <property type="entry name" value="PRK11760.1"/>
    <property type="match status" value="1"/>
</dbReference>
<proteinExistence type="inferred from homology"/>
<dbReference type="Pfam" id="PF18125">
    <property type="entry name" value="RlmM_FDX"/>
    <property type="match status" value="1"/>
</dbReference>
<keyword evidence="3 6" id="KW-0489">Methyltransferase</keyword>
<feature type="binding site" evidence="6 8">
    <location>
        <begin position="227"/>
        <end position="230"/>
    </location>
    <ligand>
        <name>S-adenosyl-L-methionine</name>
        <dbReference type="ChEBI" id="CHEBI:59789"/>
    </ligand>
</feature>
<dbReference type="Gene3D" id="3.30.2300.20">
    <property type="match status" value="1"/>
</dbReference>
<dbReference type="HAMAP" id="MF_01551">
    <property type="entry name" value="23SrRNA_methyltr_M"/>
    <property type="match status" value="1"/>
</dbReference>
<evidence type="ECO:0000256" key="7">
    <source>
        <dbReference type="PIRSR" id="PIRSR028774-1"/>
    </source>
</evidence>
<dbReference type="PANTHER" id="PTHR37524:SF2">
    <property type="entry name" value="RIBOSOMAL RNA METHYLTRANSFERASE FTSJ DOMAIN-CONTAINING PROTEIN"/>
    <property type="match status" value="1"/>
</dbReference>
<dbReference type="OrthoDB" id="154490at2"/>
<dbReference type="InterPro" id="IPR011224">
    <property type="entry name" value="rRNA_MeTrfase_M"/>
</dbReference>
<evidence type="ECO:0000259" key="10">
    <source>
        <dbReference type="Pfam" id="PF18125"/>
    </source>
</evidence>
<dbReference type="Gene3D" id="3.40.50.150">
    <property type="entry name" value="Vaccinia Virus protein VP39"/>
    <property type="match status" value="1"/>
</dbReference>
<keyword evidence="13" id="KW-1185">Reference proteome</keyword>
<keyword evidence="1 6" id="KW-0963">Cytoplasm</keyword>
<gene>
    <name evidence="6" type="primary">rlmM</name>
    <name evidence="12" type="ORF">C8D76_103170</name>
</gene>
<comment type="caution">
    <text evidence="12">The sequence shown here is derived from an EMBL/GenBank/DDBJ whole genome shotgun (WGS) entry which is preliminary data.</text>
</comment>
<dbReference type="InterPro" id="IPR040739">
    <property type="entry name" value="RlmM_FDX"/>
</dbReference>
<dbReference type="EMBL" id="QENU01000003">
    <property type="protein sequence ID" value="PVX40595.1"/>
    <property type="molecule type" value="Genomic_DNA"/>
</dbReference>
<evidence type="ECO:0000256" key="2">
    <source>
        <dbReference type="ARBA" id="ARBA00022552"/>
    </source>
</evidence>
<feature type="binding site" evidence="6 8">
    <location>
        <position position="284"/>
    </location>
    <ligand>
        <name>S-adenosyl-L-methionine</name>
        <dbReference type="ChEBI" id="CHEBI:59789"/>
    </ligand>
</feature>
<dbReference type="Pfam" id="PF01728">
    <property type="entry name" value="FtsJ"/>
    <property type="match status" value="1"/>
</dbReference>
<feature type="domain" description="RlmM ferredoxin-like" evidence="10">
    <location>
        <begin position="1"/>
        <end position="71"/>
    </location>
</feature>
<evidence type="ECO:0000313" key="13">
    <source>
        <dbReference type="Proteomes" id="UP000245909"/>
    </source>
</evidence>
<dbReference type="GO" id="GO:0005737">
    <property type="term" value="C:cytoplasm"/>
    <property type="evidence" value="ECO:0007669"/>
    <property type="project" value="UniProtKB-SubCell"/>
</dbReference>
<keyword evidence="2 6" id="KW-0698">rRNA processing</keyword>
<feature type="domain" description="Ribosomal RNA large subunit methyltransferase M THUMP-like" evidence="11">
    <location>
        <begin position="84"/>
        <end position="170"/>
    </location>
</feature>
<comment type="function">
    <text evidence="6">Catalyzes the 2'-O-methylation at nucleotide C2498 in 23S rRNA.</text>
</comment>
<dbReference type="PANTHER" id="PTHR37524">
    <property type="entry name" value="RIBOSOMAL RNA LARGE SUBUNIT METHYLTRANSFERASE M"/>
    <property type="match status" value="1"/>
</dbReference>